<comment type="caution">
    <text evidence="1">The sequence shown here is derived from an EMBL/GenBank/DDBJ whole genome shotgun (WGS) entry which is preliminary data.</text>
</comment>
<sequence>MLFIVNCPRYEVKDIHLKYFEPGHTFMASDAAHGRIEKQLTKMGKVFDFRNFVDATKQAKCEPVEMAITDFNDWKSGVSQDALKQLGEKRPYINQIVSARSAAALKIFPTSLHSVRARQQ</sequence>
<dbReference type="AlphaFoldDB" id="A0AAV4DM13"/>
<organism evidence="1 2">
    <name type="scientific">Plakobranchus ocellatus</name>
    <dbReference type="NCBI Taxonomy" id="259542"/>
    <lineage>
        <taxon>Eukaryota</taxon>
        <taxon>Metazoa</taxon>
        <taxon>Spiralia</taxon>
        <taxon>Lophotrochozoa</taxon>
        <taxon>Mollusca</taxon>
        <taxon>Gastropoda</taxon>
        <taxon>Heterobranchia</taxon>
        <taxon>Euthyneura</taxon>
        <taxon>Panpulmonata</taxon>
        <taxon>Sacoglossa</taxon>
        <taxon>Placobranchoidea</taxon>
        <taxon>Plakobranchidae</taxon>
        <taxon>Plakobranchus</taxon>
    </lineage>
</organism>
<evidence type="ECO:0000313" key="2">
    <source>
        <dbReference type="Proteomes" id="UP000735302"/>
    </source>
</evidence>
<evidence type="ECO:0000313" key="1">
    <source>
        <dbReference type="EMBL" id="GFO45363.1"/>
    </source>
</evidence>
<keyword evidence="2" id="KW-1185">Reference proteome</keyword>
<accession>A0AAV4DM13</accession>
<gene>
    <name evidence="1" type="ORF">PoB_007186800</name>
</gene>
<reference evidence="1 2" key="1">
    <citation type="journal article" date="2021" name="Elife">
        <title>Chloroplast acquisition without the gene transfer in kleptoplastic sea slugs, Plakobranchus ocellatus.</title>
        <authorList>
            <person name="Maeda T."/>
            <person name="Takahashi S."/>
            <person name="Yoshida T."/>
            <person name="Shimamura S."/>
            <person name="Takaki Y."/>
            <person name="Nagai Y."/>
            <person name="Toyoda A."/>
            <person name="Suzuki Y."/>
            <person name="Arimoto A."/>
            <person name="Ishii H."/>
            <person name="Satoh N."/>
            <person name="Nishiyama T."/>
            <person name="Hasebe M."/>
            <person name="Maruyama T."/>
            <person name="Minagawa J."/>
            <person name="Obokata J."/>
            <person name="Shigenobu S."/>
        </authorList>
    </citation>
    <scope>NUCLEOTIDE SEQUENCE [LARGE SCALE GENOMIC DNA]</scope>
</reference>
<name>A0AAV4DM13_9GAST</name>
<proteinExistence type="predicted"/>
<dbReference type="Proteomes" id="UP000735302">
    <property type="component" value="Unassembled WGS sequence"/>
</dbReference>
<dbReference type="EMBL" id="BLXT01008059">
    <property type="protein sequence ID" value="GFO45363.1"/>
    <property type="molecule type" value="Genomic_DNA"/>
</dbReference>
<protein>
    <submittedName>
        <fullName evidence="1">Uncharacterized protein</fullName>
    </submittedName>
</protein>